<evidence type="ECO:0000313" key="1">
    <source>
        <dbReference type="EMBL" id="TDV23564.1"/>
    </source>
</evidence>
<dbReference type="AlphaFoldDB" id="A0A4R7UEG5"/>
<dbReference type="RefSeq" id="WP_134111006.1">
    <property type="nucleotide sequence ID" value="NZ_SOCN01000002.1"/>
</dbReference>
<name>A0A4R7UEG5_9BACT</name>
<reference evidence="1 2" key="1">
    <citation type="submission" date="2019-03" db="EMBL/GenBank/DDBJ databases">
        <title>Genomic Encyclopedia of Archaeal and Bacterial Type Strains, Phase II (KMG-II): from individual species to whole genera.</title>
        <authorList>
            <person name="Goeker M."/>
        </authorList>
    </citation>
    <scope>NUCLEOTIDE SEQUENCE [LARGE SCALE GENOMIC DNA]</scope>
    <source>
        <strain evidence="1 2">ATCC 35214</strain>
    </source>
</reference>
<organism evidence="1 2">
    <name type="scientific">Mycoplasmopsis mustelae</name>
    <dbReference type="NCBI Taxonomy" id="171289"/>
    <lineage>
        <taxon>Bacteria</taxon>
        <taxon>Bacillati</taxon>
        <taxon>Mycoplasmatota</taxon>
        <taxon>Mycoplasmoidales</taxon>
        <taxon>Metamycoplasmataceae</taxon>
        <taxon>Mycoplasmopsis</taxon>
    </lineage>
</organism>
<proteinExistence type="predicted"/>
<dbReference type="EMBL" id="SOCN01000002">
    <property type="protein sequence ID" value="TDV23564.1"/>
    <property type="molecule type" value="Genomic_DNA"/>
</dbReference>
<dbReference type="OrthoDB" id="9810148at2"/>
<keyword evidence="2" id="KW-1185">Reference proteome</keyword>
<accession>A0A4R7UEG5</accession>
<dbReference type="InterPro" id="IPR027417">
    <property type="entry name" value="P-loop_NTPase"/>
</dbReference>
<protein>
    <submittedName>
        <fullName evidence="1">DNA polymerase-3 subunit delta</fullName>
    </submittedName>
</protein>
<dbReference type="Gene3D" id="3.40.50.300">
    <property type="entry name" value="P-loop containing nucleotide triphosphate hydrolases"/>
    <property type="match status" value="1"/>
</dbReference>
<dbReference type="Pfam" id="PF13177">
    <property type="entry name" value="DNA_pol3_delta2"/>
    <property type="match status" value="1"/>
</dbReference>
<gene>
    <name evidence="1" type="ORF">BCF59_0555</name>
</gene>
<evidence type="ECO:0000313" key="2">
    <source>
        <dbReference type="Proteomes" id="UP000295757"/>
    </source>
</evidence>
<comment type="caution">
    <text evidence="1">The sequence shown here is derived from an EMBL/GenBank/DDBJ whole genome shotgun (WGS) entry which is preliminary data.</text>
</comment>
<sequence length="284" mass="33004">MNTEILDIFLKLNKSNKLAHFYLFKHTNKIDDLLLNIINIINNSSLKLIDNSFDNLSTNIFFIDGSKETIKKQNIQDVFYKSQFKNDTNLKNIILIKDIDNAAAITINGFLKFIEEPLENIIILATTKNINKILPTIISRAQIISVNLKNNPQNSFNDWTKDIKLDENQILLIKELIKKLENLLINSQLNLEFLISFLKDNLTSENKFLLDVLQKILLPDEILESNVKELNQIKKFILKKPKLLEKIILTLQLCITFSENISTINANFEIQKTAFLIKLRRIYE</sequence>
<dbReference type="SUPFAM" id="SSF52540">
    <property type="entry name" value="P-loop containing nucleoside triphosphate hydrolases"/>
    <property type="match status" value="1"/>
</dbReference>
<dbReference type="Proteomes" id="UP000295757">
    <property type="component" value="Unassembled WGS sequence"/>
</dbReference>